<dbReference type="PANTHER" id="PTHR44068">
    <property type="entry name" value="ZGC:194242"/>
    <property type="match status" value="1"/>
</dbReference>
<dbReference type="PANTHER" id="PTHR44068:SF11">
    <property type="entry name" value="GERANYL DIPHOSPHATE 2-C-METHYLTRANSFERASE"/>
    <property type="match status" value="1"/>
</dbReference>
<dbReference type="InterPro" id="IPR013216">
    <property type="entry name" value="Methyltransf_11"/>
</dbReference>
<dbReference type="GO" id="GO:0008168">
    <property type="term" value="F:methyltransferase activity"/>
    <property type="evidence" value="ECO:0007669"/>
    <property type="project" value="UniProtKB-KW"/>
</dbReference>
<dbReference type="CDD" id="cd02440">
    <property type="entry name" value="AdoMet_MTases"/>
    <property type="match status" value="1"/>
</dbReference>
<dbReference type="RefSeq" id="WP_245035149.1">
    <property type="nucleotide sequence ID" value="NZ_CP095075.1"/>
</dbReference>
<dbReference type="SUPFAM" id="SSF53335">
    <property type="entry name" value="S-adenosyl-L-methionine-dependent methyltransferases"/>
    <property type="match status" value="1"/>
</dbReference>
<evidence type="ECO:0000313" key="4">
    <source>
        <dbReference type="Proteomes" id="UP000830326"/>
    </source>
</evidence>
<keyword evidence="4" id="KW-1185">Reference proteome</keyword>
<dbReference type="InterPro" id="IPR029063">
    <property type="entry name" value="SAM-dependent_MTases_sf"/>
</dbReference>
<evidence type="ECO:0000313" key="3">
    <source>
        <dbReference type="EMBL" id="UOR13504.1"/>
    </source>
</evidence>
<dbReference type="EMBL" id="CP095075">
    <property type="protein sequence ID" value="UOR13504.1"/>
    <property type="molecule type" value="Genomic_DNA"/>
</dbReference>
<dbReference type="Gene3D" id="3.40.50.150">
    <property type="entry name" value="Vaccinia Virus protein VP39"/>
    <property type="match status" value="1"/>
</dbReference>
<name>A0ABY4HFV5_9BACI</name>
<sequence>MMNNPYLDLLAYFGIGGAHPGGIQLTKDLLSNEKILPNHYVLDIGCGTGQTAEFLTQTYVCRVTAVDNHPIIIEKAKKRLENRTELADVVKGNAQNLPFSENSFDLVLSESVVTFTDIDKTLSELFRVLKRNGHLIMIEMTAESPLSKSLHKEVCNLYGITDVLSEKEWTEKLRKAGFTHVEVISTPSELTQTEITDIALSENIGEELYDLWDEHTSLLEQSNIPLGYRVFRCN</sequence>
<keyword evidence="1" id="KW-0808">Transferase</keyword>
<gene>
    <name evidence="3" type="ORF">MUO15_08635</name>
</gene>
<accession>A0ABY4HFV5</accession>
<organism evidence="3 4">
    <name type="scientific">Halobacillus amylolyticus</name>
    <dbReference type="NCBI Taxonomy" id="2932259"/>
    <lineage>
        <taxon>Bacteria</taxon>
        <taxon>Bacillati</taxon>
        <taxon>Bacillota</taxon>
        <taxon>Bacilli</taxon>
        <taxon>Bacillales</taxon>
        <taxon>Bacillaceae</taxon>
        <taxon>Halobacillus</taxon>
    </lineage>
</organism>
<evidence type="ECO:0000256" key="1">
    <source>
        <dbReference type="ARBA" id="ARBA00022679"/>
    </source>
</evidence>
<dbReference type="InterPro" id="IPR050447">
    <property type="entry name" value="Erg6_SMT_methyltransf"/>
</dbReference>
<protein>
    <submittedName>
        <fullName evidence="3">Class I SAM-dependent methyltransferase</fullName>
    </submittedName>
</protein>
<dbReference type="Proteomes" id="UP000830326">
    <property type="component" value="Chromosome"/>
</dbReference>
<dbReference type="GO" id="GO:0032259">
    <property type="term" value="P:methylation"/>
    <property type="evidence" value="ECO:0007669"/>
    <property type="project" value="UniProtKB-KW"/>
</dbReference>
<evidence type="ECO:0000259" key="2">
    <source>
        <dbReference type="Pfam" id="PF08241"/>
    </source>
</evidence>
<proteinExistence type="predicted"/>
<keyword evidence="3" id="KW-0489">Methyltransferase</keyword>
<feature type="domain" description="Methyltransferase type 11" evidence="2">
    <location>
        <begin position="42"/>
        <end position="137"/>
    </location>
</feature>
<reference evidence="3" key="1">
    <citation type="submission" date="2022-04" db="EMBL/GenBank/DDBJ databases">
        <title>Halobacillus sp. isolated from saltern.</title>
        <authorList>
            <person name="Won M."/>
            <person name="Lee C.-M."/>
            <person name="Woen H.-Y."/>
            <person name="Kwon S.-W."/>
        </authorList>
    </citation>
    <scope>NUCLEOTIDE SEQUENCE</scope>
    <source>
        <strain evidence="3">SSHM10-5</strain>
    </source>
</reference>
<dbReference type="Pfam" id="PF08241">
    <property type="entry name" value="Methyltransf_11"/>
    <property type="match status" value="1"/>
</dbReference>